<evidence type="ECO:0000256" key="4">
    <source>
        <dbReference type="ARBA" id="ARBA00022475"/>
    </source>
</evidence>
<dbReference type="EMBL" id="LK932527">
    <property type="protein sequence ID" value="CDS89176.1"/>
    <property type="molecule type" value="Genomic_DNA"/>
</dbReference>
<feature type="transmembrane region" description="Helical" evidence="8">
    <location>
        <begin position="6"/>
        <end position="24"/>
    </location>
</feature>
<dbReference type="GO" id="GO:0005886">
    <property type="term" value="C:plasma membrane"/>
    <property type="evidence" value="ECO:0007669"/>
    <property type="project" value="UniProtKB-SubCell"/>
</dbReference>
<dbReference type="PANTHER" id="PTHR36838">
    <property type="entry name" value="AUXIN EFFLUX CARRIER FAMILY PROTEIN"/>
    <property type="match status" value="1"/>
</dbReference>
<feature type="transmembrane region" description="Helical" evidence="8">
    <location>
        <begin position="68"/>
        <end position="87"/>
    </location>
</feature>
<dbReference type="RefSeq" id="WP_025782709.1">
    <property type="nucleotide sequence ID" value="NZ_BBYB01000112.1"/>
</dbReference>
<organism evidence="10">
    <name type="scientific">Clostridioides difficile</name>
    <name type="common">Peptoclostridium difficile</name>
    <dbReference type="NCBI Taxonomy" id="1496"/>
    <lineage>
        <taxon>Bacteria</taxon>
        <taxon>Bacillati</taxon>
        <taxon>Bacillota</taxon>
        <taxon>Clostridia</taxon>
        <taxon>Peptostreptococcales</taxon>
        <taxon>Peptostreptococcaceae</taxon>
        <taxon>Clostridioides</taxon>
    </lineage>
</organism>
<dbReference type="Gene3D" id="1.20.1530.20">
    <property type="match status" value="1"/>
</dbReference>
<feature type="transmembrane region" description="Helical" evidence="8">
    <location>
        <begin position="226"/>
        <end position="250"/>
    </location>
</feature>
<feature type="transmembrane region" description="Helical" evidence="8">
    <location>
        <begin position="36"/>
        <end position="56"/>
    </location>
</feature>
<dbReference type="InterPro" id="IPR004776">
    <property type="entry name" value="Mem_transp_PIN-like"/>
</dbReference>
<evidence type="ECO:0000256" key="1">
    <source>
        <dbReference type="ARBA" id="ARBA00004651"/>
    </source>
</evidence>
<protein>
    <submittedName>
        <fullName evidence="10">Putative malate transporter</fullName>
    </submittedName>
</protein>
<gene>
    <name evidence="11" type="ORF">BN1095_560002</name>
    <name evidence="9" type="ORF">BN1096_720006</name>
    <name evidence="10" type="ORF">BN1097_730006</name>
</gene>
<comment type="similarity">
    <text evidence="2">Belongs to the auxin efflux carrier (TC 2.A.69) family.</text>
</comment>
<evidence type="ECO:0000256" key="8">
    <source>
        <dbReference type="SAM" id="Phobius"/>
    </source>
</evidence>
<feature type="transmembrane region" description="Helical" evidence="8">
    <location>
        <begin position="287"/>
        <end position="306"/>
    </location>
</feature>
<dbReference type="PATRIC" id="fig|1496.1373.peg.1695"/>
<evidence type="ECO:0000313" key="11">
    <source>
        <dbReference type="EMBL" id="CDT55008.1"/>
    </source>
</evidence>
<keyword evidence="4" id="KW-1003">Cell membrane</keyword>
<dbReference type="AlphaFoldDB" id="A0A069ANG9"/>
<dbReference type="Pfam" id="PF03547">
    <property type="entry name" value="Mem_trans"/>
    <property type="match status" value="1"/>
</dbReference>
<dbReference type="GO" id="GO:0055085">
    <property type="term" value="P:transmembrane transport"/>
    <property type="evidence" value="ECO:0007669"/>
    <property type="project" value="InterPro"/>
</dbReference>
<dbReference type="InterPro" id="IPR038770">
    <property type="entry name" value="Na+/solute_symporter_sf"/>
</dbReference>
<evidence type="ECO:0000256" key="6">
    <source>
        <dbReference type="ARBA" id="ARBA00022989"/>
    </source>
</evidence>
<dbReference type="EMBL" id="LK933249">
    <property type="protein sequence ID" value="CDT55008.1"/>
    <property type="molecule type" value="Genomic_DNA"/>
</dbReference>
<keyword evidence="3" id="KW-0813">Transport</keyword>
<accession>A0A069ANG9</accession>
<evidence type="ECO:0000256" key="2">
    <source>
        <dbReference type="ARBA" id="ARBA00010145"/>
    </source>
</evidence>
<evidence type="ECO:0000256" key="3">
    <source>
        <dbReference type="ARBA" id="ARBA00022448"/>
    </source>
</evidence>
<dbReference type="EMBL" id="LK932413">
    <property type="protein sequence ID" value="CDS89792.1"/>
    <property type="molecule type" value="Genomic_DNA"/>
</dbReference>
<keyword evidence="7 8" id="KW-0472">Membrane</keyword>
<feature type="transmembrane region" description="Helical" evidence="8">
    <location>
        <begin position="99"/>
        <end position="122"/>
    </location>
</feature>
<evidence type="ECO:0000256" key="5">
    <source>
        <dbReference type="ARBA" id="ARBA00022692"/>
    </source>
</evidence>
<sequence length="312" mass="34227">MENLILSINVVLPLFLTMSLGYVLKKLGLFDTHTLNKMNNVCFKSFLPLLLFFNIYNTDLDGSLNFKLMAVAVIIIFSIFLILVFIIPKIEKDNKTRGTLIQGVFRSNFVIFGIPVTISLFGDKSIGVTSLLIAVIVPMFNVLSVVILEIFRGGKVNIKHMIKSVLTNPLIIASFIGLTMLILNINIPTFLHKTIGDISKIATPLSLIILGGSFSFSAIKGHIKPIILGVCGKLILVPAIFLPISIFLGFRNVELASLMIMLSAPTAVSSFTMAQQMDSDSELAGQIVVFTSGFSIITVFLIIFILKQNNLI</sequence>
<feature type="transmembrane region" description="Helical" evidence="8">
    <location>
        <begin position="169"/>
        <end position="189"/>
    </location>
</feature>
<evidence type="ECO:0000313" key="10">
    <source>
        <dbReference type="EMBL" id="CDS89792.1"/>
    </source>
</evidence>
<keyword evidence="6 8" id="KW-1133">Transmembrane helix</keyword>
<evidence type="ECO:0000313" key="9">
    <source>
        <dbReference type="EMBL" id="CDS89176.1"/>
    </source>
</evidence>
<dbReference type="PANTHER" id="PTHR36838:SF4">
    <property type="entry name" value="AUXIN EFFLUX CARRIER FAMILY PROTEIN"/>
    <property type="match status" value="1"/>
</dbReference>
<evidence type="ECO:0000256" key="7">
    <source>
        <dbReference type="ARBA" id="ARBA00023136"/>
    </source>
</evidence>
<comment type="subcellular location">
    <subcellularLocation>
        <location evidence="1">Cell membrane</location>
        <topology evidence="1">Multi-pass membrane protein</topology>
    </subcellularLocation>
</comment>
<name>A0A069ANG9_CLODI</name>
<reference evidence="10" key="1">
    <citation type="submission" date="2014-07" db="EMBL/GenBank/DDBJ databases">
        <authorList>
            <person name="Monot Marc"/>
        </authorList>
    </citation>
    <scope>NUCLEOTIDE SEQUENCE</scope>
    <source>
        <strain evidence="11">7032989</strain>
        <strain evidence="10">7032994</strain>
    </source>
</reference>
<feature type="transmembrane region" description="Helical" evidence="8">
    <location>
        <begin position="201"/>
        <end position="219"/>
    </location>
</feature>
<proteinExistence type="inferred from homology"/>
<feature type="transmembrane region" description="Helical" evidence="8">
    <location>
        <begin position="128"/>
        <end position="148"/>
    </location>
</feature>
<keyword evidence="5 8" id="KW-0812">Transmembrane</keyword>